<dbReference type="PRINTS" id="PR00344">
    <property type="entry name" value="BCTRLSENSOR"/>
</dbReference>
<dbReference type="InterPro" id="IPR004358">
    <property type="entry name" value="Sig_transdc_His_kin-like_C"/>
</dbReference>
<dbReference type="Pfam" id="PF13188">
    <property type="entry name" value="PAS_8"/>
    <property type="match status" value="1"/>
</dbReference>
<dbReference type="PANTHER" id="PTHR43304:SF1">
    <property type="entry name" value="PAC DOMAIN-CONTAINING PROTEIN"/>
    <property type="match status" value="1"/>
</dbReference>
<dbReference type="InterPro" id="IPR035965">
    <property type="entry name" value="PAS-like_dom_sf"/>
</dbReference>
<sequence>MKGLLAAFAILAMAAFPWPTGAAPASITVVMDDNYPPYVFKDGGGNLQGILVDVWALWSKKTGIPVTLRGLDWGQALAEFNDGKADAIDTIFRNPAREKIYDFSGPYATIDVPLVFDAHLSGIKDASTVKGFTIGVKTGDACIDVLAERGIDTVKPYPSYEAMADAAAAAELKVFCIDKPPAIYFLTKKGLERRFLTSPPLYTGQFHWAVRKGQTATFRLIEQGFAQITAAERQEIDKRWLGQGLTSAEDEEWQHQVTVAAVVAVAVGLGLAAWAWSLRRRVRIKTAELRGALDRLAMSEQRFRTIFDNISDAIFIHDADTGAILMANQRMRDMYGVRTVALADIRVNDLSEGNPPYGEAEAMAWIARSADGPQCFEWYARRLDGRLFWVEVSMRRAFIDDGPERLLVVVRDIDERKQAQDQLTRTIDALSRSNTDLERFAYAASHDLREPLNTVVRFAQLLESRYAPQLGEDGADIIGFVVRGAKQMVALVDGLLDYSRVNALVEHFEPVSLDKVLAVVGDNLRAAIADSGARLTIPALPVVTGDEIQLIQLFQNLIGNAIKYRNPEAAPIIALECRAEGLSWHFSLTDNGIGIAPEFRTQVFTIFKRLHTHSAIPGVGMGLAMCKRIVERHGGRIWVDEAASGGTVFHFVLRAELDQPAPRAFA</sequence>
<dbReference type="Gene3D" id="3.40.190.10">
    <property type="entry name" value="Periplasmic binding protein-like II"/>
    <property type="match status" value="2"/>
</dbReference>
<dbReference type="Gene3D" id="3.30.450.20">
    <property type="entry name" value="PAS domain"/>
    <property type="match status" value="1"/>
</dbReference>
<evidence type="ECO:0000256" key="4">
    <source>
        <dbReference type="ARBA" id="ARBA00022679"/>
    </source>
</evidence>
<dbReference type="SMART" id="SM00388">
    <property type="entry name" value="HisKA"/>
    <property type="match status" value="1"/>
</dbReference>
<feature type="domain" description="PAC" evidence="9">
    <location>
        <begin position="374"/>
        <end position="425"/>
    </location>
</feature>
<comment type="caution">
    <text evidence="10">The sequence shown here is derived from an EMBL/GenBank/DDBJ whole genome shotgun (WGS) entry which is preliminary data.</text>
</comment>
<feature type="signal peptide" evidence="6">
    <location>
        <begin position="1"/>
        <end position="22"/>
    </location>
</feature>
<dbReference type="PROSITE" id="PS50112">
    <property type="entry name" value="PAS"/>
    <property type="match status" value="1"/>
</dbReference>
<dbReference type="InterPro" id="IPR003661">
    <property type="entry name" value="HisK_dim/P_dom"/>
</dbReference>
<dbReference type="CDD" id="cd00130">
    <property type="entry name" value="PAS"/>
    <property type="match status" value="1"/>
</dbReference>
<keyword evidence="5" id="KW-0418">Kinase</keyword>
<dbReference type="Gene3D" id="1.10.287.130">
    <property type="match status" value="1"/>
</dbReference>
<organism evidence="10 11">
    <name type="scientific">Magnetospirillum moscoviense</name>
    <dbReference type="NCBI Taxonomy" id="1437059"/>
    <lineage>
        <taxon>Bacteria</taxon>
        <taxon>Pseudomonadati</taxon>
        <taxon>Pseudomonadota</taxon>
        <taxon>Alphaproteobacteria</taxon>
        <taxon>Rhodospirillales</taxon>
        <taxon>Rhodospirillaceae</taxon>
        <taxon>Magnetospirillum</taxon>
    </lineage>
</organism>
<gene>
    <name evidence="10" type="ORF">A6A05_09590</name>
</gene>
<evidence type="ECO:0000313" key="10">
    <source>
        <dbReference type="EMBL" id="OAN53791.1"/>
    </source>
</evidence>
<dbReference type="InterPro" id="IPR005467">
    <property type="entry name" value="His_kinase_dom"/>
</dbReference>
<evidence type="ECO:0000256" key="1">
    <source>
        <dbReference type="ARBA" id="ARBA00000085"/>
    </source>
</evidence>
<dbReference type="SUPFAM" id="SSF55785">
    <property type="entry name" value="PYP-like sensor domain (PAS domain)"/>
    <property type="match status" value="1"/>
</dbReference>
<dbReference type="SUPFAM" id="SSF47384">
    <property type="entry name" value="Homodimeric domain of signal transducing histidine kinase"/>
    <property type="match status" value="1"/>
</dbReference>
<evidence type="ECO:0000313" key="11">
    <source>
        <dbReference type="Proteomes" id="UP000078543"/>
    </source>
</evidence>
<dbReference type="InterPro" id="IPR001638">
    <property type="entry name" value="Solute-binding_3/MltF_N"/>
</dbReference>
<dbReference type="InterPro" id="IPR003594">
    <property type="entry name" value="HATPase_dom"/>
</dbReference>
<feature type="domain" description="Histidine kinase" evidence="7">
    <location>
        <begin position="443"/>
        <end position="657"/>
    </location>
</feature>
<dbReference type="RefSeq" id="WP_068498791.1">
    <property type="nucleotide sequence ID" value="NZ_LWQU01000124.1"/>
</dbReference>
<dbReference type="SUPFAM" id="SSF53850">
    <property type="entry name" value="Periplasmic binding protein-like II"/>
    <property type="match status" value="1"/>
</dbReference>
<dbReference type="InterPro" id="IPR000700">
    <property type="entry name" value="PAS-assoc_C"/>
</dbReference>
<dbReference type="Gene3D" id="3.30.565.10">
    <property type="entry name" value="Histidine kinase-like ATPase, C-terminal domain"/>
    <property type="match status" value="1"/>
</dbReference>
<evidence type="ECO:0000256" key="5">
    <source>
        <dbReference type="ARBA" id="ARBA00022777"/>
    </source>
</evidence>
<name>A0A178MUW6_9PROT</name>
<dbReference type="STRING" id="1437059.A6A05_09590"/>
<dbReference type="EC" id="2.7.13.3" evidence="2"/>
<feature type="domain" description="PAS" evidence="8">
    <location>
        <begin position="299"/>
        <end position="336"/>
    </location>
</feature>
<evidence type="ECO:0000259" key="8">
    <source>
        <dbReference type="PROSITE" id="PS50112"/>
    </source>
</evidence>
<dbReference type="NCBIfam" id="TIGR00229">
    <property type="entry name" value="sensory_box"/>
    <property type="match status" value="1"/>
</dbReference>
<comment type="catalytic activity">
    <reaction evidence="1">
        <text>ATP + protein L-histidine = ADP + protein N-phospho-L-histidine.</text>
        <dbReference type="EC" id="2.7.13.3"/>
    </reaction>
</comment>
<dbReference type="SMART" id="SM00062">
    <property type="entry name" value="PBPb"/>
    <property type="match status" value="1"/>
</dbReference>
<dbReference type="InterPro" id="IPR036097">
    <property type="entry name" value="HisK_dim/P_sf"/>
</dbReference>
<reference evidence="10 11" key="1">
    <citation type="submission" date="2016-04" db="EMBL/GenBank/DDBJ databases">
        <title>Draft genome sequence of freshwater magnetotactic bacteria Magnetospirillum marisnigri SP-1 and Magnetospirillum moscoviense BB-1.</title>
        <authorList>
            <person name="Koziaeva V."/>
            <person name="Dziuba M.V."/>
            <person name="Ivanov T.M."/>
            <person name="Kuznetsov B."/>
            <person name="Grouzdev D.S."/>
        </authorList>
    </citation>
    <scope>NUCLEOTIDE SEQUENCE [LARGE SCALE GENOMIC DNA]</scope>
    <source>
        <strain evidence="10 11">BB-1</strain>
    </source>
</reference>
<evidence type="ECO:0000256" key="3">
    <source>
        <dbReference type="ARBA" id="ARBA00022553"/>
    </source>
</evidence>
<dbReference type="PANTHER" id="PTHR43304">
    <property type="entry name" value="PHYTOCHROME-LIKE PROTEIN CPH1"/>
    <property type="match status" value="1"/>
</dbReference>
<keyword evidence="6" id="KW-0732">Signal</keyword>
<dbReference type="AlphaFoldDB" id="A0A178MUW6"/>
<proteinExistence type="predicted"/>
<dbReference type="Pfam" id="PF02518">
    <property type="entry name" value="HATPase_c"/>
    <property type="match status" value="1"/>
</dbReference>
<dbReference type="InterPro" id="IPR000014">
    <property type="entry name" value="PAS"/>
</dbReference>
<dbReference type="CDD" id="cd00082">
    <property type="entry name" value="HisKA"/>
    <property type="match status" value="1"/>
</dbReference>
<evidence type="ECO:0000256" key="6">
    <source>
        <dbReference type="SAM" id="SignalP"/>
    </source>
</evidence>
<dbReference type="GO" id="GO:0000155">
    <property type="term" value="F:phosphorelay sensor kinase activity"/>
    <property type="evidence" value="ECO:0007669"/>
    <property type="project" value="InterPro"/>
</dbReference>
<dbReference type="InterPro" id="IPR001610">
    <property type="entry name" value="PAC"/>
</dbReference>
<evidence type="ECO:0000259" key="9">
    <source>
        <dbReference type="PROSITE" id="PS50113"/>
    </source>
</evidence>
<feature type="chain" id="PRO_5008092267" description="histidine kinase" evidence="6">
    <location>
        <begin position="23"/>
        <end position="666"/>
    </location>
</feature>
<accession>A0A178MUW6</accession>
<dbReference type="SMART" id="SM00086">
    <property type="entry name" value="PAC"/>
    <property type="match status" value="1"/>
</dbReference>
<keyword evidence="11" id="KW-1185">Reference proteome</keyword>
<dbReference type="Pfam" id="PF00512">
    <property type="entry name" value="HisKA"/>
    <property type="match status" value="1"/>
</dbReference>
<dbReference type="Proteomes" id="UP000078543">
    <property type="component" value="Unassembled WGS sequence"/>
</dbReference>
<keyword evidence="3" id="KW-0597">Phosphoprotein</keyword>
<dbReference type="CDD" id="cd13706">
    <property type="entry name" value="PBP2_HisK_like_1"/>
    <property type="match status" value="1"/>
</dbReference>
<dbReference type="SUPFAM" id="SSF55874">
    <property type="entry name" value="ATPase domain of HSP90 chaperone/DNA topoisomerase II/histidine kinase"/>
    <property type="match status" value="1"/>
</dbReference>
<dbReference type="SMART" id="SM00387">
    <property type="entry name" value="HATPase_c"/>
    <property type="match status" value="1"/>
</dbReference>
<dbReference type="SMART" id="SM00091">
    <property type="entry name" value="PAS"/>
    <property type="match status" value="1"/>
</dbReference>
<evidence type="ECO:0000256" key="2">
    <source>
        <dbReference type="ARBA" id="ARBA00012438"/>
    </source>
</evidence>
<protein>
    <recommendedName>
        <fullName evidence="2">histidine kinase</fullName>
        <ecNumber evidence="2">2.7.13.3</ecNumber>
    </recommendedName>
</protein>
<keyword evidence="4" id="KW-0808">Transferase</keyword>
<dbReference type="Pfam" id="PF00497">
    <property type="entry name" value="SBP_bac_3"/>
    <property type="match status" value="1"/>
</dbReference>
<dbReference type="PROSITE" id="PS50113">
    <property type="entry name" value="PAC"/>
    <property type="match status" value="1"/>
</dbReference>
<evidence type="ECO:0000259" key="7">
    <source>
        <dbReference type="PROSITE" id="PS50109"/>
    </source>
</evidence>
<dbReference type="InterPro" id="IPR052162">
    <property type="entry name" value="Sensor_kinase/Photoreceptor"/>
</dbReference>
<dbReference type="EMBL" id="LWQU01000124">
    <property type="protein sequence ID" value="OAN53791.1"/>
    <property type="molecule type" value="Genomic_DNA"/>
</dbReference>
<dbReference type="PROSITE" id="PS50109">
    <property type="entry name" value="HIS_KIN"/>
    <property type="match status" value="1"/>
</dbReference>
<dbReference type="InterPro" id="IPR036890">
    <property type="entry name" value="HATPase_C_sf"/>
</dbReference>